<keyword evidence="2" id="KW-1185">Reference proteome</keyword>
<reference evidence="1" key="1">
    <citation type="submission" date="2022-12" db="EMBL/GenBank/DDBJ databases">
        <title>Genome Sequence of Lasiodiplodia mahajangana.</title>
        <authorList>
            <person name="Buettner E."/>
        </authorList>
    </citation>
    <scope>NUCLEOTIDE SEQUENCE</scope>
    <source>
        <strain evidence="1">VT137</strain>
    </source>
</reference>
<gene>
    <name evidence="1" type="ORF">O1611_g1644</name>
</gene>
<dbReference type="Proteomes" id="UP001153332">
    <property type="component" value="Unassembled WGS sequence"/>
</dbReference>
<accession>A0ACC2JXM7</accession>
<evidence type="ECO:0000313" key="2">
    <source>
        <dbReference type="Proteomes" id="UP001153332"/>
    </source>
</evidence>
<name>A0ACC2JXM7_9PEZI</name>
<proteinExistence type="predicted"/>
<sequence length="2683" mass="298720">MVRRSARIKRTAVPVKGTWDVLPHGMGVLPTAASQSINNVNYNEQSLEQQNTNNNASSHQHEFENIDGKSQKQLETPAASPIITSQLDREPTGEVEDVPHYPLDTTAPQKSVEEAQEIKEGVESLEPVTTLRRSKRVRTVVKVDQDNAWHESPPKRAKKIVEQVKLEDGATHPQDQLTKAKRVSRKTKDNPYGLTPGRSPFPEWDAPSAAQCAEVYQILADVHGEVTQPATIPAPSLEVAGCGEVPFVLEALLRTLLSGAVTFDGADNMVKAIIAKYGTIEDDLAKGSIDWDKVRLSTIEELEDTIRIGGLANRKAKAIKGTLDMVYQDNIGRREAYLAERATGVPADVYGAAQKTQGQKDLEILKTERNILSLDHLHGLSADEAMQQFTKFPGIGVKTAACVILFCLQRPCFAVDTHVHRFSRWLGWAPAKADENDTFSHLEVRCPDHLKYGLHQLFIHHGKHCGRCKMSTVEGTKEWEATICPLEHLLARGKKTTKAQKKIKASIGIVHSQEDNELDSELSEIDEAIFEGEMGDAETAHTLTVDLSIRTLKLDWIPTVRIALGNTPLPATSLLPVADFRKPFSLYPSSTSITEQVTALLCAAIRGTFAINKWILLYHIELLAPLIPDLIDEPTRTYGAIMAGVHNVLDAGFAKLRDVSPNLHLFCPRISEDDEEIYEDPDAVSSLSPDEKEQRIEEGLARLDLMYNCSLILGLSREAAGPHRPAFDSRCDAFLTTCASCVRNWHKGRSAFLKDITSIYEDAVVEEMRDRLNQFDFDRITQGLAAAEKFILERDGIVTQSTFIKEGQADLLVSIYESLCCIAYLSTPGNRKHFNYVFTTIQQRKPLKLSEVLPTTTIFLFDEDQTRRDFAIQTFERKPLVTKSDFDWAINDSLSNAILKANSKNTDDDALQRIWQGFLCILDVLEENIVMECLRGMTVQPSIYELMISQMPQLQSAPVLKAVLKAFCGLIRKSPKAFWDAYSQWSPPAILEQIIRSPAFRPLLLQSGEHDMTPDGPAAISWVKPLIDSISPNQKTDVCDKLVHHLLGDFANDSRMPPEAKFACYHGATEALSSSLAGFVSPKYRLHAGSSTIHTNALLNLTLKYKDLIVQLAELPASDPQKTSMSKAALDVIRSALALDSRITVEECNALQENESHVQREVKRNSAGLWEAFLEILQPGAYELAKAMLLAFTPLVTVEIFLPLKNTKLSQIKSDFNFEFQKTAEVIGRVVDRMEDFNQTAIGQLCLEPTTIYPIVATLIHGEETVNQAGTSFIKAITGEERRSDAVLKFLGMHLVPVLSAYTRVVNDITLKKSLWSPQTGILRYSGEILDSLCNPTSGILRSRDLTIAEQDVLGKWWSSQWSFLENALFQTDAWSRKVDMETMKNFCREVMEHADALLAQDGLLASALSPKSVDTTSSATSDASTKSMREILEKPRIHCMGLCKMLRLKDYYLVSVIVNVLGKLLKRLREFGMEVPVAPLTYIKDTCIKTENNRYKTMTNMNERQRAELIKALGEEDAKDDIEILSIRKVEGPKKQTKLDAWSKTSTETPSTSSTTKIAPKSGKDDLRDLLKASSSDKTRSVLEQMRARQAVPKHLPKAPPVASIPSIREKRAKEAEEKRKRDADAIARAKALRTPKQTVAGEGSGLQGLSGVHGKEHAPAQKSEIMVNSSSEDEGDSDDDTDFLKRTGTAPKHNDDAQSRIQSMKLNPRGPVKKMKLQRSAKDMRARLIPPMDVLHQAILEWDIFHEGNDPPNGITCSRVADSYNDPQQYKHTFLPLLINEAWRSFVTAKDEATSNPFETKVINRMSVDKFIEVSTAMPIANTKDRFLSEGDIVLFSHAPNPLEARDELHCLARIWRIQMKNGSLEVQYRLSSQAGPMLSTLMPQSEFYAIKITNMTTIEREYASLESLQYYDLAPEILEAKPSPMLSFSEEAVQKTMRNYHLNTGQAKAILHAKENDAFTLVQGPPGTGKTKTIVAMVGALLAANQSAPLMGTAIKRPDGLAATGNRGVSKKLLVCAPSNAAVDELVLRLKAGVKSMNGTFHKINVLRLGRSEAINAAVRDVTLDELVKARVEGTDKEKNGPSSRELMHQEAGQIKKELAELRPQLESARERGDRAEANRLQRKFDEYKRRQAQIGAKIDADKDSGNTAARESEIRRRQIQQEILDSAQVLCATLSGSGHEMFKNLAVEFETVIIDEAAQCVELSALIPLKYGCSKCILVGDPKQLPPTVLSQSAARYGYDQSLFVRMQRNFPDDVHLLDTQYRMHPEISLFPSYEFYEQRLVDGGDMAKLRQQPWHQSELLGPYRFFDVKGNQEKGQRGKSLVNVEELKVAMQLYERFKVDYPQVDLKGKIGIITPYKAQLYELRERFTRHYGEKITEYIEFNTTDAFQGRECEIIIFSCVRASSTGGIGFMTDIRRMNVGLTRAKSSLWILGDSRALVQGEFWNKLIEDAKARNRYSAGDVLGMLKKPSARLPPNFSLPAQLPPSSTISSAMTGPKNPPPSRPSITHDAEDVIMEDAPIMKPEIPNKFKTPQLPETYMLIERNRGMNPTSSGFAGLNERGEPAVVPRSTSERPIIHESSNKRPREDSDAGKSAKRTSKDTSTKLPPSGPRVRPRPQDPAAMAVLGIPSHTPSTKGKAPSAPPNAPKGPSNPRPPNPMLPPKKKAPADPFIRRKPNKPR</sequence>
<organism evidence="1 2">
    <name type="scientific">Lasiodiplodia mahajangana</name>
    <dbReference type="NCBI Taxonomy" id="1108764"/>
    <lineage>
        <taxon>Eukaryota</taxon>
        <taxon>Fungi</taxon>
        <taxon>Dikarya</taxon>
        <taxon>Ascomycota</taxon>
        <taxon>Pezizomycotina</taxon>
        <taxon>Dothideomycetes</taxon>
        <taxon>Dothideomycetes incertae sedis</taxon>
        <taxon>Botryosphaeriales</taxon>
        <taxon>Botryosphaeriaceae</taxon>
        <taxon>Lasiodiplodia</taxon>
    </lineage>
</organism>
<dbReference type="EMBL" id="JAPUUL010000197">
    <property type="protein sequence ID" value="KAJ8131978.1"/>
    <property type="molecule type" value="Genomic_DNA"/>
</dbReference>
<comment type="caution">
    <text evidence="1">The sequence shown here is derived from an EMBL/GenBank/DDBJ whole genome shotgun (WGS) entry which is preliminary data.</text>
</comment>
<protein>
    <submittedName>
        <fullName evidence="1">Uncharacterized protein</fullName>
    </submittedName>
</protein>
<evidence type="ECO:0000313" key="1">
    <source>
        <dbReference type="EMBL" id="KAJ8131978.1"/>
    </source>
</evidence>